<evidence type="ECO:0000313" key="1">
    <source>
        <dbReference type="EMBL" id="KAK5637261.1"/>
    </source>
</evidence>
<dbReference type="Proteomes" id="UP001305414">
    <property type="component" value="Unassembled WGS sequence"/>
</dbReference>
<evidence type="ECO:0000313" key="2">
    <source>
        <dbReference type="Proteomes" id="UP001305414"/>
    </source>
</evidence>
<dbReference type="EMBL" id="JAWHQM010000103">
    <property type="protein sequence ID" value="KAK5637261.1"/>
    <property type="molecule type" value="Genomic_DNA"/>
</dbReference>
<organism evidence="1 2">
    <name type="scientific">Xylaria bambusicola</name>
    <dbReference type="NCBI Taxonomy" id="326684"/>
    <lineage>
        <taxon>Eukaryota</taxon>
        <taxon>Fungi</taxon>
        <taxon>Dikarya</taxon>
        <taxon>Ascomycota</taxon>
        <taxon>Pezizomycotina</taxon>
        <taxon>Sordariomycetes</taxon>
        <taxon>Xylariomycetidae</taxon>
        <taxon>Xylariales</taxon>
        <taxon>Xylariaceae</taxon>
        <taxon>Xylaria</taxon>
    </lineage>
</organism>
<name>A0AAN7V2B7_9PEZI</name>
<gene>
    <name evidence="1" type="ORF">RRF57_012973</name>
</gene>
<proteinExistence type="predicted"/>
<dbReference type="AlphaFoldDB" id="A0AAN7V2B7"/>
<keyword evidence="2" id="KW-1185">Reference proteome</keyword>
<sequence>MAPILSAHILTQYVHSDRIKPLLHAVLICQPDIEIWEVYYAVTESTPPRKPISSIQQTPWHLTTSSVVNSSEKRNRMDKLSNELGVMYVDVPDFYEAF</sequence>
<protein>
    <submittedName>
        <fullName evidence="1">Uncharacterized protein</fullName>
    </submittedName>
</protein>
<reference evidence="1 2" key="1">
    <citation type="submission" date="2023-10" db="EMBL/GenBank/DDBJ databases">
        <title>Draft genome sequence of Xylaria bambusicola isolate GMP-LS, the root and basal stem rot pathogen of sugarcane in Indonesia.</title>
        <authorList>
            <person name="Selvaraj P."/>
            <person name="Muralishankar V."/>
            <person name="Muruganantham S."/>
            <person name="Sp S."/>
            <person name="Haryani S."/>
            <person name="Lau K.J.X."/>
            <person name="Naqvi N.I."/>
        </authorList>
    </citation>
    <scope>NUCLEOTIDE SEQUENCE [LARGE SCALE GENOMIC DNA]</scope>
    <source>
        <strain evidence="1">GMP-LS</strain>
    </source>
</reference>
<accession>A0AAN7V2B7</accession>
<comment type="caution">
    <text evidence="1">The sequence shown here is derived from an EMBL/GenBank/DDBJ whole genome shotgun (WGS) entry which is preliminary data.</text>
</comment>